<proteinExistence type="predicted"/>
<evidence type="ECO:0000259" key="1">
    <source>
        <dbReference type="Pfam" id="PF13476"/>
    </source>
</evidence>
<dbReference type="GO" id="GO:0000731">
    <property type="term" value="P:DNA synthesis involved in DNA repair"/>
    <property type="evidence" value="ECO:0007669"/>
    <property type="project" value="TreeGrafter"/>
</dbReference>
<dbReference type="GO" id="GO:0016887">
    <property type="term" value="F:ATP hydrolysis activity"/>
    <property type="evidence" value="ECO:0007669"/>
    <property type="project" value="InterPro"/>
</dbReference>
<organism evidence="2 3">
    <name type="scientific">Chryseobacterium pennae</name>
    <dbReference type="NCBI Taxonomy" id="2258962"/>
    <lineage>
        <taxon>Bacteria</taxon>
        <taxon>Pseudomonadati</taxon>
        <taxon>Bacteroidota</taxon>
        <taxon>Flavobacteriia</taxon>
        <taxon>Flavobacteriales</taxon>
        <taxon>Weeksellaceae</taxon>
        <taxon>Chryseobacterium group</taxon>
        <taxon>Chryseobacterium</taxon>
    </lineage>
</organism>
<sequence>MNKFKISNLYIKNFKCITEADFNFDGKHLVVYDGPNGYGKTTCFEAIEILFAGNPRKSKTSFVDKRYKFRDSPIHKYNEQEIIISAVLSDDDGNHIKIKRIFPAASSSSSADNNFGKIFTLSKLYINDNQRDSGIQEVEELLQFDNVESLFNLLNYVEQDENTYFLKKDPKNRYSTLESLLGGEEERLLLAKVNDSKDQIRKKTKVYADEIILLEKNNLSAVTNTVSNVFYSRLLQNKELEWDREDIKNTDPDVQQQYLLELNKLEYLIINREEVKKVLVNHSINSFINTNASDIFLRYYWSVKNFNLLKEEHERRIEIDKIIKSNTAILAFIEKFDFKNLSVETVTAFLSSKIGLSEYFPSYSSSLKTILSMEENLSTDNRILSDLKEKREQLLQINIQYREVIPIKDSECPTCGFDWQTSLELIKHIEETESKIFAGYLENNARFEGTKKDFNESILSKVTLYLIAEVQRLAQEKNGLVDDDFFAQLLDYVGKRDEFETFVGLFENQVKEQILGIINHRTIENIVLSKETLLQLINNSRPIIDETLDQVAIRNDFSYYLDGSFKELDEMSEESIADKRNYVQWRFYNAISHNITVRKNKIEKLDVAWSRLNKLSQNMDAQINKYTNSIVEKIKIPFHIYTGKILQNHSLGSGLNIDFEMEKKDKQLYITPCYKDQEVAFTLSSGQLSATVISLMLVLNKVFNQSQLGMIFIDDPLQTLDEINAHSLVELLKYNFADQQIVLSTHEDKYSRFIRYKFDKFGLSNKNINMRDWQ</sequence>
<evidence type="ECO:0000313" key="3">
    <source>
        <dbReference type="Proteomes" id="UP000256686"/>
    </source>
</evidence>
<dbReference type="EMBL" id="QNVT01000009">
    <property type="protein sequence ID" value="REC62221.1"/>
    <property type="molecule type" value="Genomic_DNA"/>
</dbReference>
<gene>
    <name evidence="2" type="ORF">DRF65_10935</name>
</gene>
<dbReference type="GO" id="GO:0006302">
    <property type="term" value="P:double-strand break repair"/>
    <property type="evidence" value="ECO:0007669"/>
    <property type="project" value="InterPro"/>
</dbReference>
<dbReference type="AlphaFoldDB" id="A0A3D9C9P2"/>
<keyword evidence="3" id="KW-1185">Reference proteome</keyword>
<comment type="caution">
    <text evidence="2">The sequence shown here is derived from an EMBL/GenBank/DDBJ whole genome shotgun (WGS) entry which is preliminary data.</text>
</comment>
<name>A0A3D9C9P2_9FLAO</name>
<feature type="domain" description="Rad50/SbcC-type AAA" evidence="1">
    <location>
        <begin position="9"/>
        <end position="215"/>
    </location>
</feature>
<dbReference type="Pfam" id="PF13476">
    <property type="entry name" value="AAA_23"/>
    <property type="match status" value="1"/>
</dbReference>
<dbReference type="InterPro" id="IPR027417">
    <property type="entry name" value="P-loop_NTPase"/>
</dbReference>
<dbReference type="SUPFAM" id="SSF52540">
    <property type="entry name" value="P-loop containing nucleoside triphosphate hydrolases"/>
    <property type="match status" value="2"/>
</dbReference>
<dbReference type="PANTHER" id="PTHR32182:SF0">
    <property type="entry name" value="DNA REPLICATION AND REPAIR PROTEIN RECF"/>
    <property type="match status" value="1"/>
</dbReference>
<protein>
    <recommendedName>
        <fullName evidence="1">Rad50/SbcC-type AAA domain-containing protein</fullName>
    </recommendedName>
</protein>
<evidence type="ECO:0000313" key="2">
    <source>
        <dbReference type="EMBL" id="REC62221.1"/>
    </source>
</evidence>
<dbReference type="RefSeq" id="WP_115970793.1">
    <property type="nucleotide sequence ID" value="NZ_QNVT01000009.1"/>
</dbReference>
<dbReference type="PANTHER" id="PTHR32182">
    <property type="entry name" value="DNA REPLICATION AND REPAIR PROTEIN RECF"/>
    <property type="match status" value="1"/>
</dbReference>
<dbReference type="InterPro" id="IPR038729">
    <property type="entry name" value="Rad50/SbcC_AAA"/>
</dbReference>
<dbReference type="Gene3D" id="3.40.50.300">
    <property type="entry name" value="P-loop containing nucleotide triphosphate hydrolases"/>
    <property type="match status" value="2"/>
</dbReference>
<dbReference type="Proteomes" id="UP000256686">
    <property type="component" value="Unassembled WGS sequence"/>
</dbReference>
<reference evidence="3" key="1">
    <citation type="submission" date="2018-06" db="EMBL/GenBank/DDBJ databases">
        <authorList>
            <person name="Lum Nde A."/>
            <person name="Hugo C."/>
        </authorList>
    </citation>
    <scope>NUCLEOTIDE SEQUENCE [LARGE SCALE GENOMIC DNA]</scope>
    <source>
        <strain evidence="3">1_F178</strain>
    </source>
</reference>
<accession>A0A3D9C9P2</accession>